<evidence type="ECO:0000256" key="1">
    <source>
        <dbReference type="SAM" id="MobiDB-lite"/>
    </source>
</evidence>
<comment type="caution">
    <text evidence="4">The sequence shown here is derived from an EMBL/GenBank/DDBJ whole genome shotgun (WGS) entry which is preliminary data.</text>
</comment>
<dbReference type="GO" id="GO:0000166">
    <property type="term" value="F:nucleotide binding"/>
    <property type="evidence" value="ECO:0007669"/>
    <property type="project" value="InterPro"/>
</dbReference>
<dbReference type="SUPFAM" id="SSF55347">
    <property type="entry name" value="Glyceraldehyde-3-phosphate dehydrogenase-like, C-terminal domain"/>
    <property type="match status" value="1"/>
</dbReference>
<dbReference type="InterPro" id="IPR000683">
    <property type="entry name" value="Gfo/Idh/MocA-like_OxRdtase_N"/>
</dbReference>
<feature type="domain" description="GFO/IDH/MocA-like oxidoreductase" evidence="3">
    <location>
        <begin position="129"/>
        <end position="251"/>
    </location>
</feature>
<dbReference type="Pfam" id="PF01408">
    <property type="entry name" value="GFO_IDH_MocA"/>
    <property type="match status" value="1"/>
</dbReference>
<dbReference type="InterPro" id="IPR055170">
    <property type="entry name" value="GFO_IDH_MocA-like_dom"/>
</dbReference>
<sequence>MKLRYGIIGTGMIAEHQARALGDVKDAEVTAVLSRSSLRARDFAEKFDCRACTDMSEFLTEVDAVSICTPAGLHLESALPALEAGKHLMVEKPLEISLKRGMQIVEAAEKKNLKLGGIFQSRFYESSRVIKNALEEERFGRLIMGDAYVKWFRSQEYYDRTDWKGTFEYDGGGTLMNQAIHAVDLLQWFMGQVRSVQARCSILGHSGIEVEDTAAAVLEFDNGALGVIEGSTAVYPGFLKRIEISGTQGTAVLEEEELKTWSFESERPEDPEIRERCGVQSGSGGGASDPGAISTLGHRLQFEDFTRAVLEDGEPFIGGIESLKSVAIIEAIYASGKSGRMVPVERL</sequence>
<dbReference type="EMBL" id="MWQY01000011">
    <property type="protein sequence ID" value="ORC34834.1"/>
    <property type="molecule type" value="Genomic_DNA"/>
</dbReference>
<dbReference type="PANTHER" id="PTHR43249">
    <property type="entry name" value="UDP-N-ACETYL-2-AMINO-2-DEOXY-D-GLUCURONATE OXIDASE"/>
    <property type="match status" value="1"/>
</dbReference>
<feature type="compositionally biased region" description="Basic and acidic residues" evidence="1">
    <location>
        <begin position="264"/>
        <end position="277"/>
    </location>
</feature>
<dbReference type="Proteomes" id="UP000192343">
    <property type="component" value="Unassembled WGS sequence"/>
</dbReference>
<dbReference type="InterPro" id="IPR036291">
    <property type="entry name" value="NAD(P)-bd_dom_sf"/>
</dbReference>
<dbReference type="SUPFAM" id="SSF51735">
    <property type="entry name" value="NAD(P)-binding Rossmann-fold domains"/>
    <property type="match status" value="1"/>
</dbReference>
<accession>A0A1Y1RY69</accession>
<feature type="domain" description="Gfo/Idh/MocA-like oxidoreductase N-terminal" evidence="2">
    <location>
        <begin position="3"/>
        <end position="115"/>
    </location>
</feature>
<evidence type="ECO:0000259" key="2">
    <source>
        <dbReference type="Pfam" id="PF01408"/>
    </source>
</evidence>
<evidence type="ECO:0000313" key="4">
    <source>
        <dbReference type="EMBL" id="ORC34834.1"/>
    </source>
</evidence>
<protein>
    <submittedName>
        <fullName evidence="4">Oxidoreductase</fullName>
    </submittedName>
</protein>
<keyword evidence="5" id="KW-1185">Reference proteome</keyword>
<gene>
    <name evidence="4" type="ORF">B4O97_10880</name>
</gene>
<dbReference type="RefSeq" id="WP_083050778.1">
    <property type="nucleotide sequence ID" value="NZ_MWQY01000011.1"/>
</dbReference>
<name>A0A1Y1RY69_9SPIO</name>
<reference evidence="4 5" key="1">
    <citation type="submission" date="2017-03" db="EMBL/GenBank/DDBJ databases">
        <title>Draft Genome sequence of Marispirochaeta sp. strain JC444.</title>
        <authorList>
            <person name="Shivani Y."/>
            <person name="Subhash Y."/>
            <person name="Sasikala C."/>
            <person name="Ramana C."/>
        </authorList>
    </citation>
    <scope>NUCLEOTIDE SEQUENCE [LARGE SCALE GENOMIC DNA]</scope>
    <source>
        <strain evidence="4 5">JC444</strain>
    </source>
</reference>
<dbReference type="AlphaFoldDB" id="A0A1Y1RY69"/>
<dbReference type="InterPro" id="IPR052515">
    <property type="entry name" value="Gfo/Idh/MocA_Oxidoreductase"/>
</dbReference>
<dbReference type="Gene3D" id="3.30.360.10">
    <property type="entry name" value="Dihydrodipicolinate Reductase, domain 2"/>
    <property type="match status" value="1"/>
</dbReference>
<dbReference type="Gene3D" id="3.40.50.720">
    <property type="entry name" value="NAD(P)-binding Rossmann-like Domain"/>
    <property type="match status" value="1"/>
</dbReference>
<dbReference type="PANTHER" id="PTHR43249:SF1">
    <property type="entry name" value="D-GLUCOSIDE 3-DEHYDROGENASE"/>
    <property type="match status" value="1"/>
</dbReference>
<evidence type="ECO:0000313" key="5">
    <source>
        <dbReference type="Proteomes" id="UP000192343"/>
    </source>
</evidence>
<dbReference type="Pfam" id="PF22725">
    <property type="entry name" value="GFO_IDH_MocA_C3"/>
    <property type="match status" value="1"/>
</dbReference>
<evidence type="ECO:0000259" key="3">
    <source>
        <dbReference type="Pfam" id="PF22725"/>
    </source>
</evidence>
<proteinExistence type="predicted"/>
<feature type="region of interest" description="Disordered" evidence="1">
    <location>
        <begin position="264"/>
        <end position="290"/>
    </location>
</feature>
<dbReference type="OrthoDB" id="9815825at2"/>
<organism evidence="4 5">
    <name type="scientific">Marispirochaeta aestuarii</name>
    <dbReference type="NCBI Taxonomy" id="1963862"/>
    <lineage>
        <taxon>Bacteria</taxon>
        <taxon>Pseudomonadati</taxon>
        <taxon>Spirochaetota</taxon>
        <taxon>Spirochaetia</taxon>
        <taxon>Spirochaetales</taxon>
        <taxon>Spirochaetaceae</taxon>
        <taxon>Marispirochaeta</taxon>
    </lineage>
</organism>
<dbReference type="STRING" id="1963862.B4O97_10880"/>